<evidence type="ECO:0008006" key="4">
    <source>
        <dbReference type="Google" id="ProtNLM"/>
    </source>
</evidence>
<protein>
    <recommendedName>
        <fullName evidence="4">DUF2795 domain-containing protein</fullName>
    </recommendedName>
</protein>
<dbReference type="InterPro" id="IPR021527">
    <property type="entry name" value="DUF2795"/>
</dbReference>
<dbReference type="GeneID" id="89486107"/>
<accession>A0ABQ3U9G7</accession>
<name>A0ABQ3U9G7_STRHY</name>
<evidence type="ECO:0000313" key="2">
    <source>
        <dbReference type="EMBL" id="GHJ32240.1"/>
    </source>
</evidence>
<evidence type="ECO:0000313" key="3">
    <source>
        <dbReference type="Proteomes" id="UP001054854"/>
    </source>
</evidence>
<feature type="region of interest" description="Disordered" evidence="1">
    <location>
        <begin position="21"/>
        <end position="59"/>
    </location>
</feature>
<evidence type="ECO:0000256" key="1">
    <source>
        <dbReference type="SAM" id="MobiDB-lite"/>
    </source>
</evidence>
<gene>
    <name evidence="2" type="ORF">TPA0910_66730</name>
</gene>
<organism evidence="2 3">
    <name type="scientific">Streptomyces hygroscopicus</name>
    <dbReference type="NCBI Taxonomy" id="1912"/>
    <lineage>
        <taxon>Bacteria</taxon>
        <taxon>Bacillati</taxon>
        <taxon>Actinomycetota</taxon>
        <taxon>Actinomycetes</taxon>
        <taxon>Kitasatosporales</taxon>
        <taxon>Streptomycetaceae</taxon>
        <taxon>Streptomyces</taxon>
        <taxon>Streptomyces violaceusniger group</taxon>
    </lineage>
</organism>
<feature type="compositionally biased region" description="Basic and acidic residues" evidence="1">
    <location>
        <begin position="30"/>
        <end position="39"/>
    </location>
</feature>
<sequence length="129" mass="14399">MQRGSDRLSVHKDEEMKHELQGLIRSGHPTRVEEWHDPEPAADDDPDVTLGPVPARGTTGQAEAVRFEFARRLGRTAFPADREALLRALEERHAPDGLISLAEELPADRTFHTVQEVVTALGLHPRGRE</sequence>
<comment type="caution">
    <text evidence="2">The sequence shown here is derived from an EMBL/GenBank/DDBJ whole genome shotgun (WGS) entry which is preliminary data.</text>
</comment>
<proteinExistence type="predicted"/>
<reference evidence="2" key="1">
    <citation type="submission" date="2024-05" db="EMBL/GenBank/DDBJ databases">
        <title>Whole genome shotgun sequence of Streptomyces hygroscopicus NBRC 113678.</title>
        <authorList>
            <person name="Komaki H."/>
            <person name="Tamura T."/>
        </authorList>
    </citation>
    <scope>NUCLEOTIDE SEQUENCE</scope>
    <source>
        <strain evidence="2">N11-34</strain>
    </source>
</reference>
<dbReference type="RefSeq" id="WP_060944209.1">
    <property type="nucleotide sequence ID" value="NZ_BBON01000062.1"/>
</dbReference>
<keyword evidence="3" id="KW-1185">Reference proteome</keyword>
<dbReference type="EMBL" id="BNEK01000005">
    <property type="protein sequence ID" value="GHJ32240.1"/>
    <property type="molecule type" value="Genomic_DNA"/>
</dbReference>
<dbReference type="Proteomes" id="UP001054854">
    <property type="component" value="Unassembled WGS sequence"/>
</dbReference>
<dbReference type="Pfam" id="PF11387">
    <property type="entry name" value="DUF2795"/>
    <property type="match status" value="1"/>
</dbReference>